<dbReference type="InterPro" id="IPR027555">
    <property type="entry name" value="Mo5U34_MeTrfas-like"/>
</dbReference>
<sequence>MLICNDKFNPKTLLEEIMALRPWRKGPFEISQIKIDSEWDSSIKWDLVKNATPLKDKVVADVGCNNGYYLFKMLEHGPKSLVGFDPGVLVKKQFEFLAPFFDKEKKIIYESLGVEDLHEKYSNAFDVIFCLGVLYHRKSPLEALKALYHALKIKGELVLDTLIIDSPLDIALCPKKTYAKMKNVYFIPSVSALKGWCERVGFENFEVLSVLKTTPKEQRKTDFILGQSLEDFLDKTDPSKTLEGYDAPLRGYFKMLKPSKLSIKD</sequence>
<evidence type="ECO:0000256" key="1">
    <source>
        <dbReference type="ARBA" id="ARBA00022679"/>
    </source>
</evidence>
<dbReference type="CDD" id="cd02440">
    <property type="entry name" value="AdoMet_MTases"/>
    <property type="match status" value="1"/>
</dbReference>
<dbReference type="Proteomes" id="UP000220501">
    <property type="component" value="Unassembled WGS sequence"/>
</dbReference>
<name>A0A1V3A4P4_HELPX</name>
<dbReference type="Proteomes" id="UP000220405">
    <property type="component" value="Unassembled WGS sequence"/>
</dbReference>
<keyword evidence="2" id="KW-0819">tRNA processing</keyword>
<evidence type="ECO:0000313" key="6">
    <source>
        <dbReference type="Proteomes" id="UP000220501"/>
    </source>
</evidence>
<dbReference type="Gene3D" id="3.40.50.150">
    <property type="entry name" value="Vaccinia Virus protein VP39"/>
    <property type="match status" value="1"/>
</dbReference>
<proteinExistence type="inferred from homology"/>
<comment type="caution">
    <text evidence="3">The sequence shown here is derived from an EMBL/GenBank/DDBJ whole genome shotgun (WGS) entry which is preliminary data.</text>
</comment>
<organism evidence="3 6">
    <name type="scientific">Helicobacter pylori</name>
    <name type="common">Campylobacter pylori</name>
    <dbReference type="NCBI Taxonomy" id="210"/>
    <lineage>
        <taxon>Bacteria</taxon>
        <taxon>Pseudomonadati</taxon>
        <taxon>Campylobacterota</taxon>
        <taxon>Epsilonproteobacteria</taxon>
        <taxon>Campylobacterales</taxon>
        <taxon>Helicobacteraceae</taxon>
        <taxon>Helicobacter</taxon>
    </lineage>
</organism>
<dbReference type="Pfam" id="PF08003">
    <property type="entry name" value="Methyltransf_9"/>
    <property type="match status" value="1"/>
</dbReference>
<accession>A0A1V3A4P4</accession>
<dbReference type="EMBL" id="MBIN01000005">
    <property type="protein sequence ID" value="PDX09414.1"/>
    <property type="molecule type" value="Genomic_DNA"/>
</dbReference>
<protein>
    <submittedName>
        <fullName evidence="3">tRNA 5-methoxyuridine(34) synthase CmoB</fullName>
    </submittedName>
</protein>
<evidence type="ECO:0000313" key="5">
    <source>
        <dbReference type="Proteomes" id="UP000220405"/>
    </source>
</evidence>
<dbReference type="InterPro" id="IPR010017">
    <property type="entry name" value="CmoB"/>
</dbReference>
<dbReference type="InterPro" id="IPR029063">
    <property type="entry name" value="SAM-dependent_MTases_sf"/>
</dbReference>
<dbReference type="NCBIfam" id="NF011650">
    <property type="entry name" value="PRK15068.1"/>
    <property type="match status" value="1"/>
</dbReference>
<dbReference type="EMBL" id="MBJH01000008">
    <property type="protein sequence ID" value="PDX39082.1"/>
    <property type="molecule type" value="Genomic_DNA"/>
</dbReference>
<keyword evidence="1" id="KW-0808">Transferase</keyword>
<dbReference type="RefSeq" id="WP_077643486.1">
    <property type="nucleotide sequence ID" value="NZ_MBHG01000013.1"/>
</dbReference>
<dbReference type="HAMAP" id="MF_01590">
    <property type="entry name" value="tRNA_carboxymethyltr_CmoB"/>
    <property type="match status" value="1"/>
</dbReference>
<dbReference type="SUPFAM" id="SSF53335">
    <property type="entry name" value="S-adenosyl-L-methionine-dependent methyltransferases"/>
    <property type="match status" value="1"/>
</dbReference>
<gene>
    <name evidence="3" type="ORF">BB406_05955</name>
    <name evidence="4" type="ORF">BB468_05615</name>
</gene>
<evidence type="ECO:0000313" key="3">
    <source>
        <dbReference type="EMBL" id="PDX09414.1"/>
    </source>
</evidence>
<dbReference type="NCBIfam" id="TIGR00452">
    <property type="entry name" value="tRNA 5-methoxyuridine(34)/uridine 5-oxyacetic acid(34) synthase CmoB"/>
    <property type="match status" value="1"/>
</dbReference>
<dbReference type="GO" id="GO:0016765">
    <property type="term" value="F:transferase activity, transferring alkyl or aryl (other than methyl) groups"/>
    <property type="evidence" value="ECO:0007669"/>
    <property type="project" value="InterPro"/>
</dbReference>
<reference evidence="5 6" key="1">
    <citation type="journal article" date="2017" name="Gut Pathog.">
        <title>Phylogenomics of Colombian Helicobacter pylori isolates.</title>
        <authorList>
            <person name="Gutierrez-Escobar A.J."/>
            <person name="Trujillo E."/>
            <person name="Acevedo O."/>
            <person name="Bravo M.M."/>
        </authorList>
    </citation>
    <scope>NUCLEOTIDE SEQUENCE [LARGE SCALE GENOMIC DNA]</scope>
    <source>
        <strain evidence="4 5">2021</strain>
        <strain evidence="3 6">22366</strain>
    </source>
</reference>
<evidence type="ECO:0000313" key="4">
    <source>
        <dbReference type="EMBL" id="PDX39082.1"/>
    </source>
</evidence>
<evidence type="ECO:0000256" key="2">
    <source>
        <dbReference type="ARBA" id="ARBA00022694"/>
    </source>
</evidence>
<dbReference type="GO" id="GO:0002098">
    <property type="term" value="P:tRNA wobble uridine modification"/>
    <property type="evidence" value="ECO:0007669"/>
    <property type="project" value="InterPro"/>
</dbReference>
<dbReference type="AlphaFoldDB" id="A0A1V3A4P4"/>